<dbReference type="STRING" id="237631.A0A0D1DZ35"/>
<dbReference type="SMR" id="A0A0D1DZ35"/>
<dbReference type="VEuPathDB" id="FungiDB:UMAG_02863"/>
<evidence type="ECO:0000256" key="2">
    <source>
        <dbReference type="ARBA" id="ARBA00022801"/>
    </source>
</evidence>
<evidence type="ECO:0000256" key="1">
    <source>
        <dbReference type="ARBA" id="ARBA00022722"/>
    </source>
</evidence>
<protein>
    <recommendedName>
        <fullName evidence="8">XPG-I domain-containing protein</fullName>
    </recommendedName>
</protein>
<dbReference type="GO" id="GO:0006281">
    <property type="term" value="P:DNA repair"/>
    <property type="evidence" value="ECO:0007669"/>
    <property type="project" value="UniProtKB-ARBA"/>
</dbReference>
<dbReference type="eggNOG" id="KOG2519">
    <property type="taxonomic scope" value="Eukaryota"/>
</dbReference>
<dbReference type="Pfam" id="PF18380">
    <property type="entry name" value="GEN1_C"/>
    <property type="match status" value="1"/>
</dbReference>
<dbReference type="GeneID" id="23563509"/>
<dbReference type="OrthoDB" id="2959108at2759"/>
<reference evidence="6 7" key="1">
    <citation type="journal article" date="2006" name="Nature">
        <title>Insights from the genome of the biotrophic fungal plant pathogen Ustilago maydis.</title>
        <authorList>
            <person name="Kamper J."/>
            <person name="Kahmann R."/>
            <person name="Bolker M."/>
            <person name="Ma L.J."/>
            <person name="Brefort T."/>
            <person name="Saville B.J."/>
            <person name="Banuett F."/>
            <person name="Kronstad J.W."/>
            <person name="Gold S.E."/>
            <person name="Muller O."/>
            <person name="Perlin M.H."/>
            <person name="Wosten H.A."/>
            <person name="de Vries R."/>
            <person name="Ruiz-Herrera J."/>
            <person name="Reynaga-Pena C.G."/>
            <person name="Snetselaar K."/>
            <person name="McCann M."/>
            <person name="Perez-Martin J."/>
            <person name="Feldbrugge M."/>
            <person name="Basse C.W."/>
            <person name="Steinberg G."/>
            <person name="Ibeas J.I."/>
            <person name="Holloman W."/>
            <person name="Guzman P."/>
            <person name="Farman M."/>
            <person name="Stajich J.E."/>
            <person name="Sentandreu R."/>
            <person name="Gonzalez-Prieto J.M."/>
            <person name="Kennell J.C."/>
            <person name="Molina L."/>
            <person name="Schirawski J."/>
            <person name="Mendoza-Mendoza A."/>
            <person name="Greilinger D."/>
            <person name="Munch K."/>
            <person name="Rossel N."/>
            <person name="Scherer M."/>
            <person name="Vranes M."/>
            <person name="Ladendorf O."/>
            <person name="Vincon V."/>
            <person name="Fuchs U."/>
            <person name="Sandrock B."/>
            <person name="Meng S."/>
            <person name="Ho E.C."/>
            <person name="Cahill M.J."/>
            <person name="Boyce K.J."/>
            <person name="Klose J."/>
            <person name="Klosterman S.J."/>
            <person name="Deelstra H.J."/>
            <person name="Ortiz-Castellanos L."/>
            <person name="Li W."/>
            <person name="Sanchez-Alonso P."/>
            <person name="Schreier P.H."/>
            <person name="Hauser-Hahn I."/>
            <person name="Vaupel M."/>
            <person name="Koopmann E."/>
            <person name="Friedrich G."/>
            <person name="Voss H."/>
            <person name="Schluter T."/>
            <person name="Margolis J."/>
            <person name="Platt D."/>
            <person name="Swimmer C."/>
            <person name="Gnirke A."/>
            <person name="Chen F."/>
            <person name="Vysotskaia V."/>
            <person name="Mannhaupt G."/>
            <person name="Guldener U."/>
            <person name="Munsterkotter M."/>
            <person name="Haase D."/>
            <person name="Oesterheld M."/>
            <person name="Mewes H.W."/>
            <person name="Mauceli E.W."/>
            <person name="DeCaprio D."/>
            <person name="Wade C.M."/>
            <person name="Butler J."/>
            <person name="Young S."/>
            <person name="Jaffe D.B."/>
            <person name="Calvo S."/>
            <person name="Nusbaum C."/>
            <person name="Galagan J."/>
            <person name="Birren B.W."/>
        </authorList>
    </citation>
    <scope>NUCLEOTIDE SEQUENCE [LARGE SCALE GENOMIC DNA]</scope>
    <source>
        <strain evidence="7">DSM 14603 / FGSC 9021 / UM521</strain>
    </source>
</reference>
<keyword evidence="1" id="KW-0540">Nuclease</keyword>
<dbReference type="SMART" id="SM00484">
    <property type="entry name" value="XPGI"/>
    <property type="match status" value="1"/>
</dbReference>
<feature type="domain" description="XPG N-terminal" evidence="5">
    <location>
        <begin position="1"/>
        <end position="105"/>
    </location>
</feature>
<name>A0A0D1DZ35_MYCMD</name>
<dbReference type="EMBL" id="CM003146">
    <property type="protein sequence ID" value="KIS68876.1"/>
    <property type="molecule type" value="Genomic_DNA"/>
</dbReference>
<sequence>MGIPGLWAELAPAAETTTLHSYLLTSFVQNRNELRGLRLGIDASLWLFHALQSSGGANPHLRLLFYRLAKLLSLPVLPVFVFDGPKRPTWKRGKLVSGRQQVIEEPFSYLIEAFGYQWHRAPGEAEAELAYLNQVNLIDAVLTDDSDALLFGAHVVIRNWGKNLSGTMAFSRTTSTSGDMFDQAAASTQDITTASAASRPQLSGQDGNHLITLYNTLELSNRYYMGLDRDALILIGLMSGGDYDTTGLLQCGIKIAVALARSGFGYSLNRAFKASYTSQESASHTCPKFERFLKTWRENVREELRTNKIGFLPSKRPKLASTIPNNFLSTPESRKVLAYYLYPLTSQSNKQFDPSFFYFKGGMAEPDLKRLARLTQIYFKWSKEAILSKFRTILGPGVVVRRLRQESLEITAWTEEQVMSWRVRQQFIFIDVASVARRVSVSTTQQKSRALHDSPNATRITDFFAKAAIATRPCAGTAETVDHLETSLSSLPAFRSSVKILAIKMQRRHAALDPFRDFRVLVPMEEFAELAQLGIDDALDTRLASERMQGNESDTDRLGDQQEDTRTRPKSGMAGKRPDPGSPLLMWIAEPLLELSTSGAGPLHEFLDEVEKKAAAAQAKELRKKAATEARSKANQTTLSPFIESSVKPSLRNQVKATPKGPQSSDTSSKRSSLVQESTSGAVEAPHTPRQLRVPSGMQRSLRRTESVPVPIATTDQTSAGFAAPAPCRGRGQSRHISLPDATSALMRSSDADGEEADSSIEFLGAVVSDRLASGGAGHSRAATPPRSTSNGSEEQRRPNKSPRKLLTPAPHRTTTSRSTPSQRALAEPVIIDSEDSDCDDHDAELLNAAVKPFSTRLAESMAQ</sequence>
<feature type="region of interest" description="Disordered" evidence="3">
    <location>
        <begin position="546"/>
        <end position="583"/>
    </location>
</feature>
<dbReference type="RefSeq" id="XP_011389299.1">
    <property type="nucleotide sequence ID" value="XM_011390997.1"/>
</dbReference>
<dbReference type="OMA" id="LLMWIPE"/>
<dbReference type="InterPro" id="IPR029060">
    <property type="entry name" value="PIN-like_dom_sf"/>
</dbReference>
<accession>A0A0D1DZ35</accession>
<evidence type="ECO:0000259" key="5">
    <source>
        <dbReference type="SMART" id="SM00485"/>
    </source>
</evidence>
<dbReference type="AlphaFoldDB" id="A0A0D1DZ35"/>
<evidence type="ECO:0000259" key="4">
    <source>
        <dbReference type="SMART" id="SM00484"/>
    </source>
</evidence>
<evidence type="ECO:0008006" key="8">
    <source>
        <dbReference type="Google" id="ProtNLM"/>
    </source>
</evidence>
<keyword evidence="2" id="KW-0378">Hydrolase</keyword>
<dbReference type="InterPro" id="IPR006084">
    <property type="entry name" value="XPG/Rad2"/>
</dbReference>
<feature type="region of interest" description="Disordered" evidence="3">
    <location>
        <begin position="626"/>
        <end position="706"/>
    </location>
</feature>
<evidence type="ECO:0000256" key="3">
    <source>
        <dbReference type="SAM" id="MobiDB-lite"/>
    </source>
</evidence>
<dbReference type="InParanoid" id="A0A0D1DZ35"/>
<feature type="domain" description="XPG-I" evidence="4">
    <location>
        <begin position="112"/>
        <end position="182"/>
    </location>
</feature>
<dbReference type="InterPro" id="IPR036279">
    <property type="entry name" value="5-3_exonuclease_C_sf"/>
</dbReference>
<dbReference type="PANTHER" id="PTHR11081:SF75">
    <property type="entry name" value="ENDONUCLEASE, PUTATIVE (AFU_ORTHOLOGUE AFUA_3G13260)-RELATED"/>
    <property type="match status" value="1"/>
</dbReference>
<dbReference type="SUPFAM" id="SSF47807">
    <property type="entry name" value="5' to 3' exonuclease, C-terminal subdomain"/>
    <property type="match status" value="1"/>
</dbReference>
<feature type="region of interest" description="Disordered" evidence="3">
    <location>
        <begin position="774"/>
        <end position="840"/>
    </location>
</feature>
<feature type="compositionally biased region" description="Basic and acidic residues" evidence="3">
    <location>
        <begin position="554"/>
        <end position="567"/>
    </location>
</feature>
<dbReference type="InterPro" id="IPR006086">
    <property type="entry name" value="XPG-I_dom"/>
</dbReference>
<dbReference type="PANTHER" id="PTHR11081">
    <property type="entry name" value="FLAP ENDONUCLEASE FAMILY MEMBER"/>
    <property type="match status" value="1"/>
</dbReference>
<dbReference type="Proteomes" id="UP000000561">
    <property type="component" value="Chromosome 7"/>
</dbReference>
<dbReference type="SUPFAM" id="SSF88723">
    <property type="entry name" value="PIN domain-like"/>
    <property type="match status" value="1"/>
</dbReference>
<feature type="compositionally biased region" description="Polar residues" evidence="3">
    <location>
        <begin position="647"/>
        <end position="681"/>
    </location>
</feature>
<dbReference type="GO" id="GO:0017108">
    <property type="term" value="F:5'-flap endonuclease activity"/>
    <property type="evidence" value="ECO:0000318"/>
    <property type="project" value="GO_Central"/>
</dbReference>
<dbReference type="InterPro" id="IPR041177">
    <property type="entry name" value="GEN1_C"/>
</dbReference>
<dbReference type="PRINTS" id="PR00853">
    <property type="entry name" value="XPGRADSUPER"/>
</dbReference>
<dbReference type="InterPro" id="IPR006085">
    <property type="entry name" value="XPG_DNA_repair_N"/>
</dbReference>
<dbReference type="Pfam" id="PF00752">
    <property type="entry name" value="XPG_N"/>
    <property type="match status" value="1"/>
</dbReference>
<evidence type="ECO:0000313" key="6">
    <source>
        <dbReference type="EMBL" id="KIS68876.1"/>
    </source>
</evidence>
<dbReference type="CDD" id="cd09870">
    <property type="entry name" value="PIN_YEN1"/>
    <property type="match status" value="1"/>
</dbReference>
<gene>
    <name evidence="6" type="ORF">UMAG_02863</name>
</gene>
<organism evidence="6 7">
    <name type="scientific">Mycosarcoma maydis</name>
    <name type="common">Corn smut fungus</name>
    <name type="synonym">Ustilago maydis</name>
    <dbReference type="NCBI Taxonomy" id="5270"/>
    <lineage>
        <taxon>Eukaryota</taxon>
        <taxon>Fungi</taxon>
        <taxon>Dikarya</taxon>
        <taxon>Basidiomycota</taxon>
        <taxon>Ustilaginomycotina</taxon>
        <taxon>Ustilaginomycetes</taxon>
        <taxon>Ustilaginales</taxon>
        <taxon>Ustilaginaceae</taxon>
        <taxon>Mycosarcoma</taxon>
    </lineage>
</organism>
<keyword evidence="7" id="KW-1185">Reference proteome</keyword>
<feature type="compositionally biased region" description="Low complexity" evidence="3">
    <location>
        <begin position="808"/>
        <end position="824"/>
    </location>
</feature>
<dbReference type="SMART" id="SM00485">
    <property type="entry name" value="XPGN"/>
    <property type="match status" value="1"/>
</dbReference>
<dbReference type="Gene3D" id="3.40.50.1010">
    <property type="entry name" value="5'-nuclease"/>
    <property type="match status" value="2"/>
</dbReference>
<dbReference type="Pfam" id="PF00867">
    <property type="entry name" value="XPG_I"/>
    <property type="match status" value="1"/>
</dbReference>
<dbReference type="KEGG" id="uma:UMAG_02863"/>
<evidence type="ECO:0000313" key="7">
    <source>
        <dbReference type="Proteomes" id="UP000000561"/>
    </source>
</evidence>
<proteinExistence type="predicted"/>